<dbReference type="EMBL" id="MFFF01000019">
    <property type="protein sequence ID" value="OGE99466.1"/>
    <property type="molecule type" value="Genomic_DNA"/>
</dbReference>
<evidence type="ECO:0000313" key="2">
    <source>
        <dbReference type="EMBL" id="OGE99466.1"/>
    </source>
</evidence>
<sequence length="144" mass="15864">MDPESLLTVLNQDRARFGLDPLAADNKLRIAAEAKAHDILANGYFAHTAPNGTEPWDFIKNTGFKYSFAGENLAINYTSSFELHNDFMDSVHHRENLLSPLFSNIGIAVVKGKFQDKEAVVTVQMFASKADQLAVSTPAQGHLE</sequence>
<name>A0A1F5QBE0_9BACT</name>
<dbReference type="CDD" id="cd05379">
    <property type="entry name" value="CAP_bacterial"/>
    <property type="match status" value="1"/>
</dbReference>
<gene>
    <name evidence="2" type="ORF">A3J05_03875</name>
</gene>
<protein>
    <recommendedName>
        <fullName evidence="1">SCP domain-containing protein</fullName>
    </recommendedName>
</protein>
<dbReference type="InterPro" id="IPR014044">
    <property type="entry name" value="CAP_dom"/>
</dbReference>
<dbReference type="AlphaFoldDB" id="A0A1F5QBE0"/>
<reference evidence="2 3" key="1">
    <citation type="journal article" date="2016" name="Nat. Commun.">
        <title>Thousands of microbial genomes shed light on interconnected biogeochemical processes in an aquifer system.</title>
        <authorList>
            <person name="Anantharaman K."/>
            <person name="Brown C.T."/>
            <person name="Hug L.A."/>
            <person name="Sharon I."/>
            <person name="Castelle C.J."/>
            <person name="Probst A.J."/>
            <person name="Thomas B.C."/>
            <person name="Singh A."/>
            <person name="Wilkins M.J."/>
            <person name="Karaoz U."/>
            <person name="Brodie E.L."/>
            <person name="Williams K.H."/>
            <person name="Hubbard S.S."/>
            <person name="Banfield J.F."/>
        </authorList>
    </citation>
    <scope>NUCLEOTIDE SEQUENCE [LARGE SCALE GENOMIC DNA]</scope>
</reference>
<dbReference type="Pfam" id="PF00188">
    <property type="entry name" value="CAP"/>
    <property type="match status" value="1"/>
</dbReference>
<evidence type="ECO:0000259" key="1">
    <source>
        <dbReference type="Pfam" id="PF00188"/>
    </source>
</evidence>
<comment type="caution">
    <text evidence="2">The sequence shown here is derived from an EMBL/GenBank/DDBJ whole genome shotgun (WGS) entry which is preliminary data.</text>
</comment>
<dbReference type="Proteomes" id="UP000177235">
    <property type="component" value="Unassembled WGS sequence"/>
</dbReference>
<proteinExistence type="predicted"/>
<dbReference type="Gene3D" id="3.40.33.10">
    <property type="entry name" value="CAP"/>
    <property type="match status" value="1"/>
</dbReference>
<organism evidence="2 3">
    <name type="scientific">Candidatus Doudnabacteria bacterium RIFCSPLOWO2_02_FULL_48_13</name>
    <dbReference type="NCBI Taxonomy" id="1817845"/>
    <lineage>
        <taxon>Bacteria</taxon>
        <taxon>Candidatus Doudnaibacteriota</taxon>
    </lineage>
</organism>
<dbReference type="PANTHER" id="PTHR31157:SF1">
    <property type="entry name" value="SCP DOMAIN-CONTAINING PROTEIN"/>
    <property type="match status" value="1"/>
</dbReference>
<dbReference type="SUPFAM" id="SSF55797">
    <property type="entry name" value="PR-1-like"/>
    <property type="match status" value="1"/>
</dbReference>
<dbReference type="InterPro" id="IPR035940">
    <property type="entry name" value="CAP_sf"/>
</dbReference>
<evidence type="ECO:0000313" key="3">
    <source>
        <dbReference type="Proteomes" id="UP000177235"/>
    </source>
</evidence>
<dbReference type="PANTHER" id="PTHR31157">
    <property type="entry name" value="SCP DOMAIN-CONTAINING PROTEIN"/>
    <property type="match status" value="1"/>
</dbReference>
<feature type="domain" description="SCP" evidence="1">
    <location>
        <begin position="8"/>
        <end position="125"/>
    </location>
</feature>
<accession>A0A1F5QBE0</accession>